<dbReference type="Proteomes" id="UP000752696">
    <property type="component" value="Unassembled WGS sequence"/>
</dbReference>
<keyword evidence="2" id="KW-1185">Reference proteome</keyword>
<comment type="caution">
    <text evidence="1">The sequence shown here is derived from an EMBL/GenBank/DDBJ whole genome shotgun (WGS) entry which is preliminary data.</text>
</comment>
<reference evidence="1" key="1">
    <citation type="submission" date="2020-07" db="EMBL/GenBank/DDBJ databases">
        <authorList>
            <person name="Nazaruddin N."/>
        </authorList>
    </citation>
    <scope>NUCLEOTIDE SEQUENCE</scope>
</reference>
<organism evidence="1 2">
    <name type="scientific">Heterotrigona itama</name>
    <dbReference type="NCBI Taxonomy" id="395501"/>
    <lineage>
        <taxon>Eukaryota</taxon>
        <taxon>Metazoa</taxon>
        <taxon>Ecdysozoa</taxon>
        <taxon>Arthropoda</taxon>
        <taxon>Hexapoda</taxon>
        <taxon>Insecta</taxon>
        <taxon>Pterygota</taxon>
        <taxon>Neoptera</taxon>
        <taxon>Endopterygota</taxon>
        <taxon>Hymenoptera</taxon>
        <taxon>Apocrita</taxon>
        <taxon>Aculeata</taxon>
        <taxon>Apoidea</taxon>
        <taxon>Anthophila</taxon>
        <taxon>Apidae</taxon>
        <taxon>Heterotrigona</taxon>
    </lineage>
</organism>
<dbReference type="AlphaFoldDB" id="A0A6V7HCL8"/>
<proteinExistence type="predicted"/>
<evidence type="ECO:0000313" key="2">
    <source>
        <dbReference type="Proteomes" id="UP000752696"/>
    </source>
</evidence>
<dbReference type="EMBL" id="CAJDYZ010010380">
    <property type="protein sequence ID" value="CAD1477977.1"/>
    <property type="molecule type" value="Genomic_DNA"/>
</dbReference>
<accession>A0A6V7HCL8</accession>
<name>A0A6V7HCL8_9HYME</name>
<feature type="non-terminal residue" evidence="1">
    <location>
        <position position="1"/>
    </location>
</feature>
<evidence type="ECO:0000313" key="1">
    <source>
        <dbReference type="EMBL" id="CAD1477977.1"/>
    </source>
</evidence>
<protein>
    <submittedName>
        <fullName evidence="1">Uncharacterized protein</fullName>
    </submittedName>
</protein>
<sequence>FQLKGKANRNSNFKFNLNSKLNVDEKRTYAQCFDTSYLELNVEISASDAQESEEKS</sequence>
<gene>
    <name evidence="1" type="ORF">MHI_LOCUS765679</name>
</gene>